<evidence type="ECO:0000313" key="3">
    <source>
        <dbReference type="Proteomes" id="UP001528920"/>
    </source>
</evidence>
<feature type="signal peptide" evidence="1">
    <location>
        <begin position="1"/>
        <end position="19"/>
    </location>
</feature>
<dbReference type="Proteomes" id="UP001528920">
    <property type="component" value="Unassembled WGS sequence"/>
</dbReference>
<keyword evidence="3" id="KW-1185">Reference proteome</keyword>
<accession>A0ABT5VQP1</accession>
<comment type="caution">
    <text evidence="2">The sequence shown here is derived from an EMBL/GenBank/DDBJ whole genome shotgun (WGS) entry which is preliminary data.</text>
</comment>
<gene>
    <name evidence="2" type="ORF">L3049_06960</name>
</gene>
<keyword evidence="1" id="KW-0732">Signal</keyword>
<feature type="chain" id="PRO_5045093456" evidence="1">
    <location>
        <begin position="20"/>
        <end position="234"/>
    </location>
</feature>
<evidence type="ECO:0000313" key="2">
    <source>
        <dbReference type="EMBL" id="MDE5417744.1"/>
    </source>
</evidence>
<reference evidence="2 3" key="1">
    <citation type="submission" date="2022-01" db="EMBL/GenBank/DDBJ databases">
        <title>Labilibaculum sp. nov, a marine bacterium isolated from Antarctica.</title>
        <authorList>
            <person name="Dai W."/>
        </authorList>
    </citation>
    <scope>NUCLEOTIDE SEQUENCE [LARGE SCALE GENOMIC DNA]</scope>
    <source>
        <strain evidence="2 3">DW002</strain>
    </source>
</reference>
<protein>
    <submittedName>
        <fullName evidence="2">SusF/SusE family outer membrane protein</fullName>
    </submittedName>
</protein>
<name>A0ABT5VQP1_9BACT</name>
<dbReference type="RefSeq" id="WP_275109083.1">
    <property type="nucleotide sequence ID" value="NZ_JAKJSC010000001.1"/>
</dbReference>
<organism evidence="2 3">
    <name type="scientific">Paralabilibaculum antarcticum</name>
    <dbReference type="NCBI Taxonomy" id="2912572"/>
    <lineage>
        <taxon>Bacteria</taxon>
        <taxon>Pseudomonadati</taxon>
        <taxon>Bacteroidota</taxon>
        <taxon>Bacteroidia</taxon>
        <taxon>Marinilabiliales</taxon>
        <taxon>Marinifilaceae</taxon>
        <taxon>Paralabilibaculum</taxon>
    </lineage>
</organism>
<proteinExistence type="predicted"/>
<evidence type="ECO:0000256" key="1">
    <source>
        <dbReference type="SAM" id="SignalP"/>
    </source>
</evidence>
<sequence>MNKLMILILVAFVSVLSYSCDDEVDAPQVLEIYNGYFVYGEATQFSGLENNAIMVNGSVVGQATKYMALGSGTLVVSHENNSTADLPNSTVFGLNSADEFVVGGDPIAFTDTPGNYFFRSDTIAKTVSFVAIDSWGIIGSGTPGGWDEDTNMALESSDNGEFVYTVTADLVGDEWLKFRANDQWAPQLGVTDGSLALRLFDSESDPSSIQVPESGNYTVKLILGAEFRYELNKN</sequence>
<dbReference type="EMBL" id="JAKJSC010000001">
    <property type="protein sequence ID" value="MDE5417744.1"/>
    <property type="molecule type" value="Genomic_DNA"/>
</dbReference>
<dbReference type="Gene3D" id="2.60.40.3620">
    <property type="match status" value="1"/>
</dbReference>
<dbReference type="PROSITE" id="PS51257">
    <property type="entry name" value="PROKAR_LIPOPROTEIN"/>
    <property type="match status" value="1"/>
</dbReference>